<evidence type="ECO:0000313" key="1">
    <source>
        <dbReference type="EMBL" id="KAI0055472.1"/>
    </source>
</evidence>
<reference evidence="1" key="1">
    <citation type="submission" date="2021-03" db="EMBL/GenBank/DDBJ databases">
        <authorList>
            <consortium name="DOE Joint Genome Institute"/>
            <person name="Ahrendt S."/>
            <person name="Looney B.P."/>
            <person name="Miyauchi S."/>
            <person name="Morin E."/>
            <person name="Drula E."/>
            <person name="Courty P.E."/>
            <person name="Chicoki N."/>
            <person name="Fauchery L."/>
            <person name="Kohler A."/>
            <person name="Kuo A."/>
            <person name="Labutti K."/>
            <person name="Pangilinan J."/>
            <person name="Lipzen A."/>
            <person name="Riley R."/>
            <person name="Andreopoulos W."/>
            <person name="He G."/>
            <person name="Johnson J."/>
            <person name="Barry K.W."/>
            <person name="Grigoriev I.V."/>
            <person name="Nagy L."/>
            <person name="Hibbett D."/>
            <person name="Henrissat B."/>
            <person name="Matheny P.B."/>
            <person name="Labbe J."/>
            <person name="Martin F."/>
        </authorList>
    </citation>
    <scope>NUCLEOTIDE SEQUENCE</scope>
    <source>
        <strain evidence="1">HHB10654</strain>
    </source>
</reference>
<gene>
    <name evidence="1" type="ORF">BV25DRAFT_1921767</name>
</gene>
<accession>A0ACB8SGW7</accession>
<keyword evidence="2" id="KW-1185">Reference proteome</keyword>
<comment type="caution">
    <text evidence="1">The sequence shown here is derived from an EMBL/GenBank/DDBJ whole genome shotgun (WGS) entry which is preliminary data.</text>
</comment>
<reference evidence="1" key="2">
    <citation type="journal article" date="2022" name="New Phytol.">
        <title>Evolutionary transition to the ectomycorrhizal habit in the genomes of a hyperdiverse lineage of mushroom-forming fungi.</title>
        <authorList>
            <person name="Looney B."/>
            <person name="Miyauchi S."/>
            <person name="Morin E."/>
            <person name="Drula E."/>
            <person name="Courty P.E."/>
            <person name="Kohler A."/>
            <person name="Kuo A."/>
            <person name="LaButti K."/>
            <person name="Pangilinan J."/>
            <person name="Lipzen A."/>
            <person name="Riley R."/>
            <person name="Andreopoulos W."/>
            <person name="He G."/>
            <person name="Johnson J."/>
            <person name="Nolan M."/>
            <person name="Tritt A."/>
            <person name="Barry K.W."/>
            <person name="Grigoriev I.V."/>
            <person name="Nagy L.G."/>
            <person name="Hibbett D."/>
            <person name="Henrissat B."/>
            <person name="Matheny P.B."/>
            <person name="Labbe J."/>
            <person name="Martin F.M."/>
        </authorList>
    </citation>
    <scope>NUCLEOTIDE SEQUENCE</scope>
    <source>
        <strain evidence="1">HHB10654</strain>
    </source>
</reference>
<dbReference type="Proteomes" id="UP000814140">
    <property type="component" value="Unassembled WGS sequence"/>
</dbReference>
<name>A0ACB8SGW7_9AGAM</name>
<evidence type="ECO:0000313" key="2">
    <source>
        <dbReference type="Proteomes" id="UP000814140"/>
    </source>
</evidence>
<sequence length="160" mass="17661">MSGANSPSQTTTPLPGAGTTSQSSPTIPQVVSRSQCQHIGTACSSAATTSFSNYSFGTSEGKNWKPWSSKFIGLLHMFEIEELLNHDNTPTGVDLADWKLCVSRMIGFLQMNIEYTIWITIQSPIDFPTICSKWLYLQKSYEKEGSTAIFNSWVAMTQTC</sequence>
<proteinExistence type="predicted"/>
<organism evidence="1 2">
    <name type="scientific">Artomyces pyxidatus</name>
    <dbReference type="NCBI Taxonomy" id="48021"/>
    <lineage>
        <taxon>Eukaryota</taxon>
        <taxon>Fungi</taxon>
        <taxon>Dikarya</taxon>
        <taxon>Basidiomycota</taxon>
        <taxon>Agaricomycotina</taxon>
        <taxon>Agaricomycetes</taxon>
        <taxon>Russulales</taxon>
        <taxon>Auriscalpiaceae</taxon>
        <taxon>Artomyces</taxon>
    </lineage>
</organism>
<protein>
    <submittedName>
        <fullName evidence="1">Uncharacterized protein</fullName>
    </submittedName>
</protein>
<dbReference type="EMBL" id="MU277290">
    <property type="protein sequence ID" value="KAI0055472.1"/>
    <property type="molecule type" value="Genomic_DNA"/>
</dbReference>